<keyword evidence="6" id="KW-0325">Glycoprotein</keyword>
<organism evidence="7 8">
    <name type="scientific">Pristionchus mayeri</name>
    <dbReference type="NCBI Taxonomy" id="1317129"/>
    <lineage>
        <taxon>Eukaryota</taxon>
        <taxon>Metazoa</taxon>
        <taxon>Ecdysozoa</taxon>
        <taxon>Nematoda</taxon>
        <taxon>Chromadorea</taxon>
        <taxon>Rhabditida</taxon>
        <taxon>Rhabditina</taxon>
        <taxon>Diplogasteromorpha</taxon>
        <taxon>Diplogasteroidea</taxon>
        <taxon>Neodiplogasteridae</taxon>
        <taxon>Pristionchus</taxon>
    </lineage>
</organism>
<feature type="non-terminal residue" evidence="7">
    <location>
        <position position="1"/>
    </location>
</feature>
<sequence>RQNADGSLPLVTHFWANTPADIIYKFYYWEVIYEGAVPRVLEHGPYSYIGHERKDNLTWSEDGTEV</sequence>
<dbReference type="AlphaFoldDB" id="A0AAN5D333"/>
<keyword evidence="3" id="KW-0812">Transmembrane</keyword>
<dbReference type="PANTHER" id="PTHR11923:SF55">
    <property type="entry name" value="SCAVENGER RECEPTOR (CD36 FAMILY) RELATED"/>
    <property type="match status" value="1"/>
</dbReference>
<evidence type="ECO:0000313" key="8">
    <source>
        <dbReference type="Proteomes" id="UP001328107"/>
    </source>
</evidence>
<dbReference type="PANTHER" id="PTHR11923">
    <property type="entry name" value="SCAVENGER RECEPTOR CLASS B TYPE-1 SR-B1"/>
    <property type="match status" value="1"/>
</dbReference>
<gene>
    <name evidence="7" type="ORF">PMAYCL1PPCAC_25355</name>
</gene>
<evidence type="ECO:0000256" key="4">
    <source>
        <dbReference type="ARBA" id="ARBA00022989"/>
    </source>
</evidence>
<keyword evidence="4" id="KW-1133">Transmembrane helix</keyword>
<name>A0AAN5D333_9BILA</name>
<evidence type="ECO:0000256" key="5">
    <source>
        <dbReference type="ARBA" id="ARBA00023136"/>
    </source>
</evidence>
<keyword evidence="8" id="KW-1185">Reference proteome</keyword>
<dbReference type="EMBL" id="BTRK01000005">
    <property type="protein sequence ID" value="GMR55160.1"/>
    <property type="molecule type" value="Genomic_DNA"/>
</dbReference>
<comment type="caution">
    <text evidence="7">The sequence shown here is derived from an EMBL/GenBank/DDBJ whole genome shotgun (WGS) entry which is preliminary data.</text>
</comment>
<evidence type="ECO:0000256" key="1">
    <source>
        <dbReference type="ARBA" id="ARBA00004370"/>
    </source>
</evidence>
<evidence type="ECO:0000313" key="7">
    <source>
        <dbReference type="EMBL" id="GMR55160.1"/>
    </source>
</evidence>
<accession>A0AAN5D333</accession>
<feature type="non-terminal residue" evidence="7">
    <location>
        <position position="66"/>
    </location>
</feature>
<comment type="similarity">
    <text evidence="2">Belongs to the CD36 family.</text>
</comment>
<evidence type="ECO:0000256" key="6">
    <source>
        <dbReference type="ARBA" id="ARBA00023180"/>
    </source>
</evidence>
<proteinExistence type="inferred from homology"/>
<comment type="subcellular location">
    <subcellularLocation>
        <location evidence="1">Membrane</location>
    </subcellularLocation>
</comment>
<dbReference type="Pfam" id="PF01130">
    <property type="entry name" value="CD36"/>
    <property type="match status" value="1"/>
</dbReference>
<keyword evidence="5" id="KW-0472">Membrane</keyword>
<dbReference type="GO" id="GO:0005044">
    <property type="term" value="F:scavenger receptor activity"/>
    <property type="evidence" value="ECO:0007669"/>
    <property type="project" value="TreeGrafter"/>
</dbReference>
<dbReference type="GO" id="GO:0016020">
    <property type="term" value="C:membrane"/>
    <property type="evidence" value="ECO:0007669"/>
    <property type="project" value="UniProtKB-SubCell"/>
</dbReference>
<evidence type="ECO:0000256" key="3">
    <source>
        <dbReference type="ARBA" id="ARBA00022692"/>
    </source>
</evidence>
<evidence type="ECO:0000256" key="2">
    <source>
        <dbReference type="ARBA" id="ARBA00010532"/>
    </source>
</evidence>
<reference evidence="8" key="1">
    <citation type="submission" date="2022-10" db="EMBL/GenBank/DDBJ databases">
        <title>Genome assembly of Pristionchus species.</title>
        <authorList>
            <person name="Yoshida K."/>
            <person name="Sommer R.J."/>
        </authorList>
    </citation>
    <scope>NUCLEOTIDE SEQUENCE [LARGE SCALE GENOMIC DNA]</scope>
    <source>
        <strain evidence="8">RS5460</strain>
    </source>
</reference>
<dbReference type="InterPro" id="IPR002159">
    <property type="entry name" value="CD36_fam"/>
</dbReference>
<dbReference type="GO" id="GO:0005737">
    <property type="term" value="C:cytoplasm"/>
    <property type="evidence" value="ECO:0007669"/>
    <property type="project" value="TreeGrafter"/>
</dbReference>
<protein>
    <submittedName>
        <fullName evidence="7">Uncharacterized protein</fullName>
    </submittedName>
</protein>
<dbReference type="Proteomes" id="UP001328107">
    <property type="component" value="Unassembled WGS sequence"/>
</dbReference>